<sequence length="82" mass="8443">MTPGRFMSITGADSGSALQFLEVVNLYLESGGQSDSTSFAAPREVSQASSTTFSSSSSARTDMDAVTAAAIAARYGEECVCC</sequence>
<reference evidence="1 2" key="1">
    <citation type="journal article" date="2022" name="bioRxiv">
        <title>The genome of the oomycete Peronosclerospora sorghi, a cosmopolitan pathogen of maize and sorghum, is inflated with dispersed pseudogenes.</title>
        <authorList>
            <person name="Fletcher K."/>
            <person name="Martin F."/>
            <person name="Isakeit T."/>
            <person name="Cavanaugh K."/>
            <person name="Magill C."/>
            <person name="Michelmore R."/>
        </authorList>
    </citation>
    <scope>NUCLEOTIDE SEQUENCE [LARGE SCALE GENOMIC DNA]</scope>
    <source>
        <strain evidence="1">P6</strain>
    </source>
</reference>
<evidence type="ECO:0000313" key="1">
    <source>
        <dbReference type="EMBL" id="KAI9918588.1"/>
    </source>
</evidence>
<evidence type="ECO:0000313" key="2">
    <source>
        <dbReference type="Proteomes" id="UP001163321"/>
    </source>
</evidence>
<accession>A0ACC0WKZ1</accession>
<comment type="caution">
    <text evidence="1">The sequence shown here is derived from an EMBL/GenBank/DDBJ whole genome shotgun (WGS) entry which is preliminary data.</text>
</comment>
<protein>
    <submittedName>
        <fullName evidence="1">Uncharacterized protein</fullName>
    </submittedName>
</protein>
<name>A0ACC0WKZ1_9STRA</name>
<proteinExistence type="predicted"/>
<gene>
    <name evidence="1" type="ORF">PsorP6_011561</name>
</gene>
<dbReference type="Proteomes" id="UP001163321">
    <property type="component" value="Chromosome 12"/>
</dbReference>
<dbReference type="EMBL" id="CM047591">
    <property type="protein sequence ID" value="KAI9918588.1"/>
    <property type="molecule type" value="Genomic_DNA"/>
</dbReference>
<keyword evidence="2" id="KW-1185">Reference proteome</keyword>
<organism evidence="1 2">
    <name type="scientific">Peronosclerospora sorghi</name>
    <dbReference type="NCBI Taxonomy" id="230839"/>
    <lineage>
        <taxon>Eukaryota</taxon>
        <taxon>Sar</taxon>
        <taxon>Stramenopiles</taxon>
        <taxon>Oomycota</taxon>
        <taxon>Peronosporomycetes</taxon>
        <taxon>Peronosporales</taxon>
        <taxon>Peronosporaceae</taxon>
        <taxon>Peronosclerospora</taxon>
    </lineage>
</organism>